<dbReference type="PATRIC" id="fig|1316930.3.peg.408"/>
<accession>A0A059Y3N9</accession>
<dbReference type="InterPro" id="IPR033753">
    <property type="entry name" value="GCV_H/Fam206"/>
</dbReference>
<dbReference type="InterPro" id="IPR011053">
    <property type="entry name" value="Single_hybrid_motif"/>
</dbReference>
<name>A0A059Y3N9_MYCBV</name>
<dbReference type="EMBL" id="CP005933">
    <property type="protein sequence ID" value="AIA33975.1"/>
    <property type="molecule type" value="Genomic_DNA"/>
</dbReference>
<evidence type="ECO:0000313" key="1">
    <source>
        <dbReference type="EMBL" id="AIA33975.1"/>
    </source>
</evidence>
<dbReference type="SUPFAM" id="SSF51230">
    <property type="entry name" value="Single hybrid motif"/>
    <property type="match status" value="1"/>
</dbReference>
<reference evidence="1 2" key="1">
    <citation type="submission" date="2013-04" db="EMBL/GenBank/DDBJ databases">
        <authorList>
            <person name="Lin L."/>
            <person name="Zeng Z."/>
            <person name="Xie J."/>
            <person name="Luo L."/>
            <person name="Yang Z."/>
            <person name="Liang W."/>
            <person name="Lin H."/>
            <person name="Dong C."/>
            <person name="Sun Y."/>
        </authorList>
    </citation>
    <scope>NUCLEOTIDE SEQUENCE [LARGE SCALE GENOMIC DNA]</scope>
    <source>
        <strain evidence="1 2">CQ-W70</strain>
    </source>
</reference>
<dbReference type="HOGENOM" id="CLU_097408_3_0_14"/>
<protein>
    <recommendedName>
        <fullName evidence="3">Glycine cleavage system H protein</fullName>
    </recommendedName>
</protein>
<evidence type="ECO:0000313" key="2">
    <source>
        <dbReference type="Proteomes" id="UP000027182"/>
    </source>
</evidence>
<organism evidence="1 2">
    <name type="scientific">Mycoplasmopsis bovis CQ-W70</name>
    <dbReference type="NCBI Taxonomy" id="1316930"/>
    <lineage>
        <taxon>Bacteria</taxon>
        <taxon>Bacillati</taxon>
        <taxon>Mycoplasmatota</taxon>
        <taxon>Mycoplasmoidales</taxon>
        <taxon>Metamycoplasmataceae</taxon>
        <taxon>Mycoplasmopsis</taxon>
    </lineage>
</organism>
<dbReference type="KEGG" id="mbq:K668_01985"/>
<proteinExistence type="predicted"/>
<gene>
    <name evidence="1" type="ORF">K668_01985</name>
</gene>
<dbReference type="Gene3D" id="2.40.50.100">
    <property type="match status" value="1"/>
</dbReference>
<evidence type="ECO:0008006" key="3">
    <source>
        <dbReference type="Google" id="ProtNLM"/>
    </source>
</evidence>
<dbReference type="Pfam" id="PF01597">
    <property type="entry name" value="GCV_H"/>
    <property type="match status" value="1"/>
</dbReference>
<sequence length="125" mass="14747">MKKLIGKFTLEYLDDKYEYVLRLTPDAQDELISIKELKILVKENSVYSTDELFMIIHTAKEEKEFKMPIKASIIKINNSILAKPSLISSVYDDENWIATLKDINKEEYDKLDEFAMWDRYQSLIS</sequence>
<dbReference type="AlphaFoldDB" id="A0A059Y3N9"/>
<dbReference type="Proteomes" id="UP000027182">
    <property type="component" value="Chromosome"/>
</dbReference>
<dbReference type="RefSeq" id="WP_013954799.1">
    <property type="nucleotide sequence ID" value="NZ_CP005933.1"/>
</dbReference>